<evidence type="ECO:0000256" key="1">
    <source>
        <dbReference type="ARBA" id="ARBA00022574"/>
    </source>
</evidence>
<dbReference type="InterPro" id="IPR019734">
    <property type="entry name" value="TPR_rpt"/>
</dbReference>
<dbReference type="RefSeq" id="XP_019639340.1">
    <property type="nucleotide sequence ID" value="XM_019783781.1"/>
</dbReference>
<keyword evidence="1 3" id="KW-0853">WD repeat</keyword>
<gene>
    <name evidence="7" type="primary">LOC109481240</name>
</gene>
<sequence length="687" mass="76480">MADTNITRLAGQRETGDRARLHFERSLQVCPPWVQRMGLEAELSGHSGCVNCLEWNEQGNLLASGSDDLNAIIWQPLVHKQLCLLRTGHQGNIFSVKFLPSSGDRIVATAAADCKVHVHDINTKEVTQMFTCHTGRVKRLATAPNVPYMFWSASEDGTIRQFDLRMSSRDAMILVDLTQYCGTSVEVKCIAINPRRPEIMAAGANDPYIRMYDTRAVTAHRTKHAERRRGGFHGSSEAELNLPAGCAQYYVAGHLPMKQSDYQRRFRTLVSTYVTFSPDGNELLVNLGGEQVYLFDVVRPRKPHRFQLGDYMPATLQPHDNGVVSKAHHSAAHAAASTSNGVTNGIAAKLHHTNGFSLLEGKQQPRASLKPAGNLPPRAEALKLRANEVFCRQQFSLAIALYNQAIQLAPNSGILYGNRAAAYMKRGWDGDIYSALRDCHTALSIDPNHIKAHFRLARCLHELQWTKESLDCLNQFRGRFPEHAHSQACDMLDKDIKASLFSKSDHDEDKSTKSDTSPNRRRQGDAMSEAEKTLRETALDYEMRFCGHCNTTTDIKEANFFGNNGQYIVAGSDDGSFFMWEKKTTNIVRVLRGDDSIVNCLQPHPSHCLLATSGIDPVVRLWSPRPEDGSNEERLVEEMESAALANQKRMNADPLEVMLLNMGYRITGISEGSDDETGDGPAQCRPS</sequence>
<evidence type="ECO:0000313" key="6">
    <source>
        <dbReference type="Proteomes" id="UP000515135"/>
    </source>
</evidence>
<dbReference type="InterPro" id="IPR036322">
    <property type="entry name" value="WD40_repeat_dom_sf"/>
</dbReference>
<dbReference type="AlphaFoldDB" id="A0A6P4ZDH4"/>
<dbReference type="SMART" id="SM00320">
    <property type="entry name" value="WD40"/>
    <property type="match status" value="7"/>
</dbReference>
<proteinExistence type="predicted"/>
<name>A0A6P4ZDH4_BRABE</name>
<dbReference type="PANTHER" id="PTHR15574:SF40">
    <property type="entry name" value="WD AND TETRATRICOPEPTIDE REPEATS PROTEIN 1"/>
    <property type="match status" value="1"/>
</dbReference>
<dbReference type="Gene3D" id="2.130.10.10">
    <property type="entry name" value="YVTN repeat-like/Quinoprotein amine dehydrogenase"/>
    <property type="match status" value="2"/>
</dbReference>
<accession>A0A6P4ZDH4</accession>
<dbReference type="InterPro" id="IPR015943">
    <property type="entry name" value="WD40/YVTN_repeat-like_dom_sf"/>
</dbReference>
<evidence type="ECO:0000256" key="4">
    <source>
        <dbReference type="PROSITE-ProRule" id="PRU00339"/>
    </source>
</evidence>
<dbReference type="SUPFAM" id="SSF48452">
    <property type="entry name" value="TPR-like"/>
    <property type="match status" value="1"/>
</dbReference>
<dbReference type="Proteomes" id="UP000515135">
    <property type="component" value="Unplaced"/>
</dbReference>
<keyword evidence="4" id="KW-0802">TPR repeat</keyword>
<feature type="repeat" description="TPR" evidence="4">
    <location>
        <begin position="379"/>
        <end position="412"/>
    </location>
</feature>
<dbReference type="OrthoDB" id="4869960at2759"/>
<keyword evidence="6" id="KW-1185">Reference proteome</keyword>
<dbReference type="PROSITE" id="PS50005">
    <property type="entry name" value="TPR"/>
    <property type="match status" value="1"/>
</dbReference>
<evidence type="ECO:0000256" key="3">
    <source>
        <dbReference type="PROSITE-ProRule" id="PRU00221"/>
    </source>
</evidence>
<dbReference type="Pfam" id="PF00400">
    <property type="entry name" value="WD40"/>
    <property type="match status" value="5"/>
</dbReference>
<dbReference type="GO" id="GO:0080008">
    <property type="term" value="C:Cul4-RING E3 ubiquitin ligase complex"/>
    <property type="evidence" value="ECO:0007669"/>
    <property type="project" value="TreeGrafter"/>
</dbReference>
<organism evidence="6 7">
    <name type="scientific">Branchiostoma belcheri</name>
    <name type="common">Amphioxus</name>
    <dbReference type="NCBI Taxonomy" id="7741"/>
    <lineage>
        <taxon>Eukaryota</taxon>
        <taxon>Metazoa</taxon>
        <taxon>Chordata</taxon>
        <taxon>Cephalochordata</taxon>
        <taxon>Leptocardii</taxon>
        <taxon>Amphioxiformes</taxon>
        <taxon>Branchiostomatidae</taxon>
        <taxon>Branchiostoma</taxon>
    </lineage>
</organism>
<feature type="repeat" description="WD" evidence="3">
    <location>
        <begin position="43"/>
        <end position="75"/>
    </location>
</feature>
<reference evidence="7" key="1">
    <citation type="submission" date="2025-08" db="UniProtKB">
        <authorList>
            <consortium name="RefSeq"/>
        </authorList>
    </citation>
    <scope>IDENTIFICATION</scope>
    <source>
        <tissue evidence="7">Gonad</tissue>
    </source>
</reference>
<dbReference type="Gene3D" id="1.25.40.10">
    <property type="entry name" value="Tetratricopeptide repeat domain"/>
    <property type="match status" value="1"/>
</dbReference>
<dbReference type="InterPro" id="IPR001680">
    <property type="entry name" value="WD40_rpt"/>
</dbReference>
<feature type="repeat" description="WD" evidence="3">
    <location>
        <begin position="591"/>
        <end position="623"/>
    </location>
</feature>
<protein>
    <submittedName>
        <fullName evidence="7">WD and tetratricopeptide repeats protein 1-like</fullName>
    </submittedName>
</protein>
<evidence type="ECO:0000256" key="2">
    <source>
        <dbReference type="ARBA" id="ARBA00022737"/>
    </source>
</evidence>
<evidence type="ECO:0000313" key="7">
    <source>
        <dbReference type="RefSeq" id="XP_019639340.1"/>
    </source>
</evidence>
<dbReference type="SMART" id="SM00028">
    <property type="entry name" value="TPR"/>
    <property type="match status" value="3"/>
</dbReference>
<feature type="region of interest" description="Disordered" evidence="5">
    <location>
        <begin position="503"/>
        <end position="529"/>
    </location>
</feature>
<evidence type="ECO:0000256" key="5">
    <source>
        <dbReference type="SAM" id="MobiDB-lite"/>
    </source>
</evidence>
<dbReference type="InterPro" id="IPR045151">
    <property type="entry name" value="DCAF8"/>
</dbReference>
<dbReference type="GeneID" id="109481240"/>
<dbReference type="SUPFAM" id="SSF50978">
    <property type="entry name" value="WD40 repeat-like"/>
    <property type="match status" value="1"/>
</dbReference>
<dbReference type="GO" id="GO:0045717">
    <property type="term" value="P:negative regulation of fatty acid biosynthetic process"/>
    <property type="evidence" value="ECO:0007669"/>
    <property type="project" value="TreeGrafter"/>
</dbReference>
<feature type="compositionally biased region" description="Basic and acidic residues" evidence="5">
    <location>
        <begin position="503"/>
        <end position="513"/>
    </location>
</feature>
<keyword evidence="2" id="KW-0677">Repeat</keyword>
<feature type="repeat" description="WD" evidence="3">
    <location>
        <begin position="561"/>
        <end position="590"/>
    </location>
</feature>
<dbReference type="PROSITE" id="PS50082">
    <property type="entry name" value="WD_REPEATS_2"/>
    <property type="match status" value="3"/>
</dbReference>
<dbReference type="KEGG" id="bbel:109481240"/>
<dbReference type="GO" id="GO:0005737">
    <property type="term" value="C:cytoplasm"/>
    <property type="evidence" value="ECO:0007669"/>
    <property type="project" value="TreeGrafter"/>
</dbReference>
<dbReference type="PANTHER" id="PTHR15574">
    <property type="entry name" value="WD REPEAT DOMAIN-CONTAINING FAMILY"/>
    <property type="match status" value="1"/>
</dbReference>
<dbReference type="InterPro" id="IPR011990">
    <property type="entry name" value="TPR-like_helical_dom_sf"/>
</dbReference>
<dbReference type="PROSITE" id="PS50294">
    <property type="entry name" value="WD_REPEATS_REGION"/>
    <property type="match status" value="1"/>
</dbReference>